<evidence type="ECO:0000313" key="8">
    <source>
        <dbReference type="Proteomes" id="UP001162834"/>
    </source>
</evidence>
<dbReference type="GO" id="GO:0005886">
    <property type="term" value="C:plasma membrane"/>
    <property type="evidence" value="ECO:0007669"/>
    <property type="project" value="TreeGrafter"/>
</dbReference>
<dbReference type="GO" id="GO:0044539">
    <property type="term" value="P:long-chain fatty acid import into cell"/>
    <property type="evidence" value="ECO:0007669"/>
    <property type="project" value="TreeGrafter"/>
</dbReference>
<dbReference type="AlphaFoldDB" id="A0A9E7BZ38"/>
<dbReference type="Gene3D" id="3.30.300.30">
    <property type="match status" value="1"/>
</dbReference>
<comment type="similarity">
    <text evidence="1">Belongs to the ATP-dependent AMP-binding enzyme family.</text>
</comment>
<dbReference type="Proteomes" id="UP001162834">
    <property type="component" value="Chromosome"/>
</dbReference>
<evidence type="ECO:0000256" key="2">
    <source>
        <dbReference type="ARBA" id="ARBA00022598"/>
    </source>
</evidence>
<evidence type="ECO:0000256" key="3">
    <source>
        <dbReference type="ARBA" id="ARBA00022741"/>
    </source>
</evidence>
<keyword evidence="4" id="KW-0067">ATP-binding</keyword>
<dbReference type="SUPFAM" id="SSF56801">
    <property type="entry name" value="Acetyl-CoA synthetase-like"/>
    <property type="match status" value="1"/>
</dbReference>
<dbReference type="InterPro" id="IPR025110">
    <property type="entry name" value="AMP-bd_C"/>
</dbReference>
<dbReference type="GO" id="GO:0004467">
    <property type="term" value="F:long-chain fatty acid-CoA ligase activity"/>
    <property type="evidence" value="ECO:0007669"/>
    <property type="project" value="TreeGrafter"/>
</dbReference>
<dbReference type="EC" id="6.2.1.48" evidence="7"/>
<reference evidence="7" key="1">
    <citation type="journal article" date="2022" name="Int. J. Syst. Evol. Microbiol.">
        <title>Pseudomonas aegrilactucae sp. nov. and Pseudomonas morbosilactucae sp. nov., pathogens causing bacterial rot of lettuce in Japan.</title>
        <authorList>
            <person name="Sawada H."/>
            <person name="Fujikawa T."/>
            <person name="Satou M."/>
        </authorList>
    </citation>
    <scope>NUCLEOTIDE SEQUENCE</scope>
    <source>
        <strain evidence="7">0166_1</strain>
    </source>
</reference>
<keyword evidence="2 7" id="KW-0436">Ligase</keyword>
<dbReference type="GO" id="GO:0005524">
    <property type="term" value="F:ATP binding"/>
    <property type="evidence" value="ECO:0007669"/>
    <property type="project" value="UniProtKB-KW"/>
</dbReference>
<dbReference type="EMBL" id="CP087164">
    <property type="protein sequence ID" value="UGS34906.1"/>
    <property type="molecule type" value="Genomic_DNA"/>
</dbReference>
<evidence type="ECO:0000259" key="5">
    <source>
        <dbReference type="Pfam" id="PF00501"/>
    </source>
</evidence>
<dbReference type="KEGG" id="sbae:DSM104329_01288"/>
<protein>
    <submittedName>
        <fullName evidence="7">Crotonobetaine/carnitine--CoA ligase</fullName>
        <ecNumber evidence="7">6.2.1.48</ecNumber>
    </submittedName>
</protein>
<evidence type="ECO:0000256" key="1">
    <source>
        <dbReference type="ARBA" id="ARBA00006432"/>
    </source>
</evidence>
<dbReference type="InterPro" id="IPR045851">
    <property type="entry name" value="AMP-bd_C_sf"/>
</dbReference>
<dbReference type="InterPro" id="IPR000873">
    <property type="entry name" value="AMP-dep_synth/lig_dom"/>
</dbReference>
<dbReference type="Gene3D" id="3.40.50.12780">
    <property type="entry name" value="N-terminal domain of ligase-like"/>
    <property type="match status" value="1"/>
</dbReference>
<dbReference type="PANTHER" id="PTHR43107">
    <property type="entry name" value="LONG-CHAIN FATTY ACID TRANSPORT PROTEIN"/>
    <property type="match status" value="1"/>
</dbReference>
<dbReference type="Pfam" id="PF13193">
    <property type="entry name" value="AMP-binding_C"/>
    <property type="match status" value="1"/>
</dbReference>
<evidence type="ECO:0000313" key="7">
    <source>
        <dbReference type="EMBL" id="UGS34906.1"/>
    </source>
</evidence>
<feature type="domain" description="AMP-binding enzyme C-terminal" evidence="6">
    <location>
        <begin position="419"/>
        <end position="492"/>
    </location>
</feature>
<accession>A0A9E7BZ38</accession>
<dbReference type="InterPro" id="IPR042099">
    <property type="entry name" value="ANL_N_sf"/>
</dbReference>
<evidence type="ECO:0000259" key="6">
    <source>
        <dbReference type="Pfam" id="PF13193"/>
    </source>
</evidence>
<keyword evidence="3" id="KW-0547">Nucleotide-binding</keyword>
<feature type="domain" description="AMP-dependent synthetase/ligase" evidence="5">
    <location>
        <begin position="13"/>
        <end position="361"/>
    </location>
</feature>
<evidence type="ECO:0000256" key="4">
    <source>
        <dbReference type="ARBA" id="ARBA00022840"/>
    </source>
</evidence>
<organism evidence="7 8">
    <name type="scientific">Capillimicrobium parvum</name>
    <dbReference type="NCBI Taxonomy" id="2884022"/>
    <lineage>
        <taxon>Bacteria</taxon>
        <taxon>Bacillati</taxon>
        <taxon>Actinomycetota</taxon>
        <taxon>Thermoleophilia</taxon>
        <taxon>Solirubrobacterales</taxon>
        <taxon>Capillimicrobiaceae</taxon>
        <taxon>Capillimicrobium</taxon>
    </lineage>
</organism>
<keyword evidence="8" id="KW-1185">Reference proteome</keyword>
<sequence length="527" mass="58169">MARAQGPIEQLIRTRVADHPDATWLKWKDEEFSWAQVLSHSQRAANGLLELGVRPGERVALMMANRPEFLWVHFGILLIGAHSVPVNISQRGRTLAYILADCDATAVVFQEDLREAVLGVRDEVPTLRHLVVADGPVGGGVDWDLERLLSADDREPDVDVEEGATGGVGMMYTSGTTGPPKGVVATNYDLTPLVKLLESSGVQAGETMYTGLPLFHGNALLASAIGSIFLDAKLALAPRFTASGLFDQCRRYDAVEFNALGGMISILLKQPPRPDDRDHPVRTVLSAGCPPDRWREFEERFGVKIIEWFGMVDAPGILLNDEGKVGSMGKSGISGVEFRVVGDDDQPLPPGQIGELVFRHPMGQLTHYHKLSEATEAAYRGGWFHSGDLAEVDDEGFFYYKGRKKESMRRLGENISAWEIETVLNAHPAVLDSAAHAVQSELGEDEVKVCIVVRPGEQPAPEQILDFCVDKMARHAIPRYVEFVDELPKTATERNQYATLKARGLTPETWDREQVGYQLKRPERTKA</sequence>
<name>A0A9E7BZ38_9ACTN</name>
<dbReference type="RefSeq" id="WP_259314572.1">
    <property type="nucleotide sequence ID" value="NZ_CP087164.1"/>
</dbReference>
<dbReference type="Pfam" id="PF00501">
    <property type="entry name" value="AMP-binding"/>
    <property type="match status" value="1"/>
</dbReference>
<dbReference type="PANTHER" id="PTHR43107:SF15">
    <property type="entry name" value="FATTY ACID TRANSPORT PROTEIN 3, ISOFORM A"/>
    <property type="match status" value="1"/>
</dbReference>
<gene>
    <name evidence="7" type="primary">caiC_2</name>
    <name evidence="7" type="ORF">DSM104329_01288</name>
</gene>
<dbReference type="PROSITE" id="PS00455">
    <property type="entry name" value="AMP_BINDING"/>
    <property type="match status" value="1"/>
</dbReference>
<dbReference type="GO" id="GO:0005324">
    <property type="term" value="F:long-chain fatty acid transmembrane transporter activity"/>
    <property type="evidence" value="ECO:0007669"/>
    <property type="project" value="TreeGrafter"/>
</dbReference>
<proteinExistence type="inferred from homology"/>
<dbReference type="InterPro" id="IPR020845">
    <property type="entry name" value="AMP-binding_CS"/>
</dbReference>